<evidence type="ECO:0000256" key="5">
    <source>
        <dbReference type="PIRSR" id="PIRSR000097-3"/>
    </source>
</evidence>
<dbReference type="InterPro" id="IPR020471">
    <property type="entry name" value="AKR"/>
</dbReference>
<proteinExistence type="inferred from homology"/>
<feature type="binding site" evidence="4">
    <location>
        <position position="119"/>
    </location>
    <ligand>
        <name>substrate</name>
    </ligand>
</feature>
<dbReference type="AlphaFoldDB" id="A0A9P3LDW0"/>
<comment type="caution">
    <text evidence="7">The sequence shown here is derived from an EMBL/GenBank/DDBJ whole genome shotgun (WGS) entry which is preliminary data.</text>
</comment>
<dbReference type="Pfam" id="PF00248">
    <property type="entry name" value="Aldo_ket_red"/>
    <property type="match status" value="1"/>
</dbReference>
<evidence type="ECO:0000256" key="3">
    <source>
        <dbReference type="PIRSR" id="PIRSR000097-1"/>
    </source>
</evidence>
<evidence type="ECO:0000313" key="7">
    <source>
        <dbReference type="EMBL" id="GJE90342.1"/>
    </source>
</evidence>
<feature type="active site" description="Proton donor" evidence="3">
    <location>
        <position position="61"/>
    </location>
</feature>
<dbReference type="GO" id="GO:0016491">
    <property type="term" value="F:oxidoreductase activity"/>
    <property type="evidence" value="ECO:0007669"/>
    <property type="project" value="UniProtKB-KW"/>
</dbReference>
<gene>
    <name evidence="7" type="ORF">PsYK624_064730</name>
</gene>
<dbReference type="InterPro" id="IPR018170">
    <property type="entry name" value="Aldo/ket_reductase_CS"/>
</dbReference>
<dbReference type="PRINTS" id="PR00069">
    <property type="entry name" value="ALDKETRDTASE"/>
</dbReference>
<evidence type="ECO:0000256" key="4">
    <source>
        <dbReference type="PIRSR" id="PIRSR000097-2"/>
    </source>
</evidence>
<dbReference type="FunFam" id="3.20.20.100:FF:000015">
    <property type="entry name" value="Oxidoreductase, aldo/keto reductase family"/>
    <property type="match status" value="1"/>
</dbReference>
<dbReference type="PANTHER" id="PTHR43827">
    <property type="entry name" value="2,5-DIKETO-D-GLUCONIC ACID REDUCTASE"/>
    <property type="match status" value="1"/>
</dbReference>
<sequence>MSSALTFQSTKPLASGNHIPLLGFGVAYGFGKQEDPAELTKPSLAEALKVGYRHVDTAQMYRNEKFVGECIRESGIPREEIFVTSKVPASDAGYESAAKAVDISLKALGFDYLDLYLIHSPPKGTQLRLETYKALVDAKKAGKLRDIGVSNYNVHHLEEIKGAGLEAPAVNQVEIHPFCQQKTIVEYCNAHGIVVEAYCSVVRGALDHPVIASVARKHEKDPAQVLIRWSLQRGFVPLMRSSNPARIRSNAELDDWELDGDDMRQLDGLDKGSAGAISWNPIDVA</sequence>
<dbReference type="CDD" id="cd19071">
    <property type="entry name" value="AKR_AKR1-5-like"/>
    <property type="match status" value="1"/>
</dbReference>
<dbReference type="PIRSF" id="PIRSF000097">
    <property type="entry name" value="AKR"/>
    <property type="match status" value="1"/>
</dbReference>
<reference evidence="7 8" key="1">
    <citation type="submission" date="2021-08" db="EMBL/GenBank/DDBJ databases">
        <title>Draft Genome Sequence of Phanerochaete sordida strain YK-624.</title>
        <authorList>
            <person name="Mori T."/>
            <person name="Dohra H."/>
            <person name="Suzuki T."/>
            <person name="Kawagishi H."/>
            <person name="Hirai H."/>
        </authorList>
    </citation>
    <scope>NUCLEOTIDE SEQUENCE [LARGE SCALE GENOMIC DNA]</scope>
    <source>
        <strain evidence="7 8">YK-624</strain>
    </source>
</reference>
<keyword evidence="2" id="KW-0560">Oxidoreductase</keyword>
<keyword evidence="8" id="KW-1185">Reference proteome</keyword>
<dbReference type="OrthoDB" id="416253at2759"/>
<dbReference type="InterPro" id="IPR036812">
    <property type="entry name" value="NAD(P)_OxRdtase_dom_sf"/>
</dbReference>
<dbReference type="EMBL" id="BPQB01000016">
    <property type="protein sequence ID" value="GJE90342.1"/>
    <property type="molecule type" value="Genomic_DNA"/>
</dbReference>
<dbReference type="Proteomes" id="UP000703269">
    <property type="component" value="Unassembled WGS sequence"/>
</dbReference>
<organism evidence="7 8">
    <name type="scientific">Phanerochaete sordida</name>
    <dbReference type="NCBI Taxonomy" id="48140"/>
    <lineage>
        <taxon>Eukaryota</taxon>
        <taxon>Fungi</taxon>
        <taxon>Dikarya</taxon>
        <taxon>Basidiomycota</taxon>
        <taxon>Agaricomycotina</taxon>
        <taxon>Agaricomycetes</taxon>
        <taxon>Polyporales</taxon>
        <taxon>Phanerochaetaceae</taxon>
        <taxon>Phanerochaete</taxon>
    </lineage>
</organism>
<dbReference type="SUPFAM" id="SSF51430">
    <property type="entry name" value="NAD(P)-linked oxidoreductase"/>
    <property type="match status" value="1"/>
</dbReference>
<feature type="site" description="Lowers pKa of active site Tyr" evidence="5">
    <location>
        <position position="86"/>
    </location>
</feature>
<protein>
    <submittedName>
        <fullName evidence="7">Aldo/keto reductase</fullName>
    </submittedName>
</protein>
<evidence type="ECO:0000256" key="2">
    <source>
        <dbReference type="ARBA" id="ARBA00023002"/>
    </source>
</evidence>
<comment type="similarity">
    <text evidence="1">Belongs to the aldo/keto reductase family.</text>
</comment>
<dbReference type="Gene3D" id="3.20.20.100">
    <property type="entry name" value="NADP-dependent oxidoreductase domain"/>
    <property type="match status" value="1"/>
</dbReference>
<evidence type="ECO:0000256" key="1">
    <source>
        <dbReference type="ARBA" id="ARBA00007905"/>
    </source>
</evidence>
<evidence type="ECO:0000259" key="6">
    <source>
        <dbReference type="Pfam" id="PF00248"/>
    </source>
</evidence>
<accession>A0A9P3LDW0</accession>
<dbReference type="PROSITE" id="PS00798">
    <property type="entry name" value="ALDOKETO_REDUCTASE_1"/>
    <property type="match status" value="1"/>
</dbReference>
<evidence type="ECO:0000313" key="8">
    <source>
        <dbReference type="Proteomes" id="UP000703269"/>
    </source>
</evidence>
<dbReference type="PANTHER" id="PTHR43827:SF13">
    <property type="entry name" value="ALDO_KETO REDUCTASE FAMILY PROTEIN"/>
    <property type="match status" value="1"/>
</dbReference>
<dbReference type="InterPro" id="IPR023210">
    <property type="entry name" value="NADP_OxRdtase_dom"/>
</dbReference>
<name>A0A9P3LDW0_9APHY</name>
<feature type="domain" description="NADP-dependent oxidoreductase" evidence="6">
    <location>
        <begin position="23"/>
        <end position="270"/>
    </location>
</feature>